<proteinExistence type="inferred from homology"/>
<dbReference type="Pfam" id="PF03732">
    <property type="entry name" value="Retrotrans_gag"/>
    <property type="match status" value="1"/>
</dbReference>
<organism evidence="5 6">
    <name type="scientific">Cirrhinus mrigala</name>
    <name type="common">Mrigala</name>
    <dbReference type="NCBI Taxonomy" id="683832"/>
    <lineage>
        <taxon>Eukaryota</taxon>
        <taxon>Metazoa</taxon>
        <taxon>Chordata</taxon>
        <taxon>Craniata</taxon>
        <taxon>Vertebrata</taxon>
        <taxon>Euteleostomi</taxon>
        <taxon>Actinopterygii</taxon>
        <taxon>Neopterygii</taxon>
        <taxon>Teleostei</taxon>
        <taxon>Ostariophysi</taxon>
        <taxon>Cypriniformes</taxon>
        <taxon>Cyprinidae</taxon>
        <taxon>Labeoninae</taxon>
        <taxon>Labeonini</taxon>
        <taxon>Cirrhinus</taxon>
    </lineage>
</organism>
<dbReference type="Pfam" id="PF08284">
    <property type="entry name" value="RVP_2"/>
    <property type="match status" value="1"/>
</dbReference>
<gene>
    <name evidence="5" type="ORF">M9458_053716</name>
</gene>
<evidence type="ECO:0000313" key="5">
    <source>
        <dbReference type="EMBL" id="KAL0150989.1"/>
    </source>
</evidence>
<dbReference type="AlphaFoldDB" id="A0ABD0MLJ9"/>
<sequence length="500" mass="55377">MCSLLSGQALDWATAVWRLDQPTFPSFQAFLQRFKEVFQPSSENGEAAEQIMALKQGRRTAADYALSFHTLAAQSGWNDGPLKLHYRKGLNADLQVELACRDEGLPLEQYIDLSIRVDNIMRSRKPNRQFVTLLPPMSAVDAAPEPMQIGATKFSVEERERRLRGNLAHPGHLSHLTTTPTSRGDRCEIPVVLGFGEVTINTTALIDSGAAGNFIDATFVAANQVPVSSCFPHVTVAALDGRPLGSGKIRHTTTDLTLRIAPHHHETIRLFVISSPHSPIILGYPWLNLHEPTIAWNDRTITRWSPSCQKHCVQPGNQSQPSPSPQTTTSSIAAVYQDLLEAFSRQGATQLPPHRLGDCAIDLIPGAAPPRGRIFPLSQAESTAMNTYIQEELAKGFIRPSTSPASAGFFFIKKKDGGLRPCIDYRALNDLTIKYRYPLPLVPSALEQLHSAKIFTKLDLRSAYNLIRIRSGDEWKTAFSTTSGHYEYLPTSYHHPNPFI</sequence>
<reference evidence="5 6" key="1">
    <citation type="submission" date="2024-05" db="EMBL/GenBank/DDBJ databases">
        <title>Genome sequencing and assembly of Indian major carp, Cirrhinus mrigala (Hamilton, 1822).</title>
        <authorList>
            <person name="Mohindra V."/>
            <person name="Chowdhury L.M."/>
            <person name="Lal K."/>
            <person name="Jena J.K."/>
        </authorList>
    </citation>
    <scope>NUCLEOTIDE SEQUENCE [LARGE SCALE GENOMIC DNA]</scope>
    <source>
        <strain evidence="5">CM1030</strain>
        <tissue evidence="5">Blood</tissue>
    </source>
</reference>
<dbReference type="InterPro" id="IPR043502">
    <property type="entry name" value="DNA/RNA_pol_sf"/>
</dbReference>
<comment type="caution">
    <text evidence="5">The sequence shown here is derived from an EMBL/GenBank/DDBJ whole genome shotgun (WGS) entry which is preliminary data.</text>
</comment>
<evidence type="ECO:0000256" key="1">
    <source>
        <dbReference type="ARBA" id="ARBA00010879"/>
    </source>
</evidence>
<dbReference type="SUPFAM" id="SSF56672">
    <property type="entry name" value="DNA/RNA polymerases"/>
    <property type="match status" value="1"/>
</dbReference>
<feature type="domain" description="Retrotransposon gag" evidence="4">
    <location>
        <begin position="4"/>
        <end position="91"/>
    </location>
</feature>
<dbReference type="CDD" id="cd01647">
    <property type="entry name" value="RT_LTR"/>
    <property type="match status" value="1"/>
</dbReference>
<dbReference type="InterPro" id="IPR043128">
    <property type="entry name" value="Rev_trsase/Diguanyl_cyclase"/>
</dbReference>
<dbReference type="PANTHER" id="PTHR15503">
    <property type="entry name" value="LDOC1 RELATED"/>
    <property type="match status" value="1"/>
</dbReference>
<keyword evidence="6" id="KW-1185">Reference proteome</keyword>
<dbReference type="InterPro" id="IPR005162">
    <property type="entry name" value="Retrotrans_gag_dom"/>
</dbReference>
<comment type="similarity">
    <text evidence="1">Belongs to the beta type-B retroviral polymerase family. HERV class-II K(HML-2) pol subfamily.</text>
</comment>
<dbReference type="EMBL" id="JAMKFB020000260">
    <property type="protein sequence ID" value="KAL0150989.1"/>
    <property type="molecule type" value="Genomic_DNA"/>
</dbReference>
<dbReference type="Gene3D" id="3.10.10.10">
    <property type="entry name" value="HIV Type 1 Reverse Transcriptase, subunit A, domain 1"/>
    <property type="match status" value="1"/>
</dbReference>
<dbReference type="Gene3D" id="3.30.70.270">
    <property type="match status" value="1"/>
</dbReference>
<evidence type="ECO:0000259" key="3">
    <source>
        <dbReference type="Pfam" id="PF00078"/>
    </source>
</evidence>
<protein>
    <recommendedName>
        <fullName evidence="2">ribonuclease H</fullName>
        <ecNumber evidence="2">3.1.26.4</ecNumber>
    </recommendedName>
</protein>
<dbReference type="Gene3D" id="2.40.70.10">
    <property type="entry name" value="Acid Proteases"/>
    <property type="match status" value="1"/>
</dbReference>
<name>A0ABD0MLJ9_CIRMR</name>
<evidence type="ECO:0000256" key="2">
    <source>
        <dbReference type="ARBA" id="ARBA00012180"/>
    </source>
</evidence>
<dbReference type="InterPro" id="IPR032567">
    <property type="entry name" value="RTL1-rel"/>
</dbReference>
<dbReference type="InterPro" id="IPR021109">
    <property type="entry name" value="Peptidase_aspartic_dom_sf"/>
</dbReference>
<dbReference type="Proteomes" id="UP001529510">
    <property type="component" value="Unassembled WGS sequence"/>
</dbReference>
<dbReference type="Pfam" id="PF00078">
    <property type="entry name" value="RVT_1"/>
    <property type="match status" value="1"/>
</dbReference>
<accession>A0ABD0MLJ9</accession>
<evidence type="ECO:0000259" key="4">
    <source>
        <dbReference type="Pfam" id="PF03732"/>
    </source>
</evidence>
<dbReference type="InterPro" id="IPR000477">
    <property type="entry name" value="RT_dom"/>
</dbReference>
<feature type="domain" description="Reverse transcriptase" evidence="3">
    <location>
        <begin position="412"/>
        <end position="482"/>
    </location>
</feature>
<dbReference type="CDD" id="cd00303">
    <property type="entry name" value="retropepsin_like"/>
    <property type="match status" value="1"/>
</dbReference>
<evidence type="ECO:0000313" key="6">
    <source>
        <dbReference type="Proteomes" id="UP001529510"/>
    </source>
</evidence>
<dbReference type="PANTHER" id="PTHR15503:SF22">
    <property type="entry name" value="TRANSPOSON TY3-I GAG POLYPROTEIN"/>
    <property type="match status" value="1"/>
</dbReference>
<dbReference type="GO" id="GO:0004523">
    <property type="term" value="F:RNA-DNA hybrid ribonuclease activity"/>
    <property type="evidence" value="ECO:0007669"/>
    <property type="project" value="UniProtKB-EC"/>
</dbReference>
<dbReference type="EC" id="3.1.26.4" evidence="2"/>